<dbReference type="InterPro" id="IPR015943">
    <property type="entry name" value="WD40/YVTN_repeat-like_dom_sf"/>
</dbReference>
<evidence type="ECO:0000313" key="6">
    <source>
        <dbReference type="Proteomes" id="UP001448207"/>
    </source>
</evidence>
<proteinExistence type="predicted"/>
<dbReference type="PROSITE" id="PS50294">
    <property type="entry name" value="WD_REPEATS_REGION"/>
    <property type="match status" value="2"/>
</dbReference>
<dbReference type="InterPro" id="IPR001680">
    <property type="entry name" value="WD40_rpt"/>
</dbReference>
<keyword evidence="2" id="KW-0677">Repeat</keyword>
<keyword evidence="1 3" id="KW-0853">WD repeat</keyword>
<dbReference type="Pfam" id="PF00400">
    <property type="entry name" value="WD40"/>
    <property type="match status" value="4"/>
</dbReference>
<sequence>FYQVKSKSNLVKRHTRIVLAQILTAKKNKQQTSNEKPKSPKDATDAVWTMKFSKDGQYMASGGKLCIVYVWKVLSSPDKLEDNSIKVFEQVPFRKYCGHTSDVLDISWSKSNFLLSCSMDKTVRLWHVTREECLCVFKHLDIVTGIDFHPRDDRYFLSGSLDCKVRLWSIPDKNVSFWNELPSGQMITAVGFTRDGNTACVGSYIGCLFFYETQGLKYNTQISLKTKKGRKGKKITGIKSMPGCHPGQDMLLANCIKISSDDGQYIVCGSENFNVYIWKTEKVGTLPMYSKENHIKPISSHDSFGEQMKIASEQTPTHPQETHIAPRLSNWFKRREHRTNYKRPSRDEHFEAHEAVVTSAIFAPTKTRQILANTNKDTIYNNTPVNNLEQKRLSVNQDVKREGSLGTIIDDIVADQKSPLYENGHIIVSADCHGFIKVWRMDSGVYLNSRPSSIKRYSTDIASLAPSLTMSNIDLHDAGCGTSTPAGSMKKRNSPFTKMFPSPNHK</sequence>
<feature type="repeat" description="WD" evidence="3">
    <location>
        <begin position="96"/>
        <end position="136"/>
    </location>
</feature>
<feature type="region of interest" description="Disordered" evidence="4">
    <location>
        <begin position="482"/>
        <end position="506"/>
    </location>
</feature>
<dbReference type="InterPro" id="IPR036322">
    <property type="entry name" value="WD40_repeat_dom_sf"/>
</dbReference>
<evidence type="ECO:0000256" key="1">
    <source>
        <dbReference type="ARBA" id="ARBA00022574"/>
    </source>
</evidence>
<organism evidence="5 6">
    <name type="scientific">Phycomyces blakesleeanus</name>
    <dbReference type="NCBI Taxonomy" id="4837"/>
    <lineage>
        <taxon>Eukaryota</taxon>
        <taxon>Fungi</taxon>
        <taxon>Fungi incertae sedis</taxon>
        <taxon>Mucoromycota</taxon>
        <taxon>Mucoromycotina</taxon>
        <taxon>Mucoromycetes</taxon>
        <taxon>Mucorales</taxon>
        <taxon>Phycomycetaceae</taxon>
        <taxon>Phycomyces</taxon>
    </lineage>
</organism>
<feature type="repeat" description="WD" evidence="3">
    <location>
        <begin position="136"/>
        <end position="170"/>
    </location>
</feature>
<dbReference type="PANTHER" id="PTHR14221">
    <property type="entry name" value="WD REPEAT DOMAIN 44"/>
    <property type="match status" value="1"/>
</dbReference>
<evidence type="ECO:0000256" key="2">
    <source>
        <dbReference type="ARBA" id="ARBA00022737"/>
    </source>
</evidence>
<dbReference type="SUPFAM" id="SSF50978">
    <property type="entry name" value="WD40 repeat-like"/>
    <property type="match status" value="1"/>
</dbReference>
<evidence type="ECO:0000313" key="5">
    <source>
        <dbReference type="EMBL" id="KAL0088718.1"/>
    </source>
</evidence>
<dbReference type="PANTHER" id="PTHR14221:SF0">
    <property type="entry name" value="WD REPEAT-CONTAINING PROTEIN 44"/>
    <property type="match status" value="1"/>
</dbReference>
<dbReference type="SMART" id="SM00320">
    <property type="entry name" value="WD40"/>
    <property type="match status" value="6"/>
</dbReference>
<feature type="non-terminal residue" evidence="5">
    <location>
        <position position="1"/>
    </location>
</feature>
<evidence type="ECO:0000256" key="4">
    <source>
        <dbReference type="SAM" id="MobiDB-lite"/>
    </source>
</evidence>
<dbReference type="Gene3D" id="2.130.10.10">
    <property type="entry name" value="YVTN repeat-like/Quinoprotein amine dehydrogenase"/>
    <property type="match status" value="1"/>
</dbReference>
<dbReference type="EMBL" id="JBCLYO010000005">
    <property type="protein sequence ID" value="KAL0088718.1"/>
    <property type="molecule type" value="Genomic_DNA"/>
</dbReference>
<comment type="caution">
    <text evidence="5">The sequence shown here is derived from an EMBL/GenBank/DDBJ whole genome shotgun (WGS) entry which is preliminary data.</text>
</comment>
<protein>
    <submittedName>
        <fullName evidence="5">WD40-repeat-containing domain protein</fullName>
    </submittedName>
</protein>
<reference evidence="5 6" key="1">
    <citation type="submission" date="2024-04" db="EMBL/GenBank/DDBJ databases">
        <title>Symmetric and asymmetric DNA N6-adenine methylation regulates different biological responses in Mucorales.</title>
        <authorList>
            <consortium name="Lawrence Berkeley National Laboratory"/>
            <person name="Lax C."/>
            <person name="Mondo S.J."/>
            <person name="Osorio-Concepcion M."/>
            <person name="Muszewska A."/>
            <person name="Corrochano-Luque M."/>
            <person name="Gutierrez G."/>
            <person name="Riley R."/>
            <person name="Lipzen A."/>
            <person name="Guo J."/>
            <person name="Hundley H."/>
            <person name="Amirebrahimi M."/>
            <person name="Ng V."/>
            <person name="Lorenzo-Gutierrez D."/>
            <person name="Binder U."/>
            <person name="Yang J."/>
            <person name="Song Y."/>
            <person name="Canovas D."/>
            <person name="Navarro E."/>
            <person name="Freitag M."/>
            <person name="Gabaldon T."/>
            <person name="Grigoriev I.V."/>
            <person name="Corrochano L.M."/>
            <person name="Nicolas F.E."/>
            <person name="Garre V."/>
        </authorList>
    </citation>
    <scope>NUCLEOTIDE SEQUENCE [LARGE SCALE GENOMIC DNA]</scope>
    <source>
        <strain evidence="5 6">L51</strain>
    </source>
</reference>
<evidence type="ECO:0000256" key="3">
    <source>
        <dbReference type="PROSITE-ProRule" id="PRU00221"/>
    </source>
</evidence>
<gene>
    <name evidence="5" type="ORF">J3Q64DRAFT_1637258</name>
</gene>
<dbReference type="PROSITE" id="PS50082">
    <property type="entry name" value="WD_REPEATS_2"/>
    <property type="match status" value="2"/>
</dbReference>
<dbReference type="InterPro" id="IPR040324">
    <property type="entry name" value="WDR44/Dgr2"/>
</dbReference>
<accession>A0ABR3B2T0</accession>
<name>A0ABR3B2T0_PHYBL</name>
<dbReference type="Proteomes" id="UP001448207">
    <property type="component" value="Unassembled WGS sequence"/>
</dbReference>
<keyword evidence="6" id="KW-1185">Reference proteome</keyword>